<feature type="domain" description="Translation elongation factor P/YeiP central" evidence="8">
    <location>
        <begin position="70"/>
        <end position="124"/>
    </location>
</feature>
<evidence type="ECO:0000313" key="9">
    <source>
        <dbReference type="EMBL" id="SVB30786.1"/>
    </source>
</evidence>
<dbReference type="HAMAP" id="MF_00141">
    <property type="entry name" value="EF_P"/>
    <property type="match status" value="1"/>
</dbReference>
<sequence>MVAYINGNGIRPGYVIKYNDKIYRVMTSEHRTPGKGRAFCQAKLRNLIDGLQTEVKFRADEQVERCSLEQMNMEYLYDDPSGHCFMNCETYEQIFLDEGLLKDRIKFLLPNTRVQIEFYEEKPLGVALPEAVELEVSDTEPPLKGATASGGGKPATLETGLVVTVPNFIEVGEKIKVSTTSGDYLERAKK</sequence>
<dbReference type="PROSITE" id="PS01275">
    <property type="entry name" value="EFP"/>
    <property type="match status" value="1"/>
</dbReference>
<comment type="similarity">
    <text evidence="3">Belongs to the elongation factor P family.</text>
</comment>
<dbReference type="FunFam" id="2.40.50.140:FF:000009">
    <property type="entry name" value="Elongation factor P"/>
    <property type="match status" value="1"/>
</dbReference>
<proteinExistence type="inferred from homology"/>
<reference evidence="9" key="1">
    <citation type="submission" date="2018-05" db="EMBL/GenBank/DDBJ databases">
        <authorList>
            <person name="Lanie J.A."/>
            <person name="Ng W.-L."/>
            <person name="Kazmierczak K.M."/>
            <person name="Andrzejewski T.M."/>
            <person name="Davidsen T.M."/>
            <person name="Wayne K.J."/>
            <person name="Tettelin H."/>
            <person name="Glass J.I."/>
            <person name="Rusch D."/>
            <person name="Podicherti R."/>
            <person name="Tsui H.-C.T."/>
            <person name="Winkler M.E."/>
        </authorList>
    </citation>
    <scope>NUCLEOTIDE SEQUENCE</scope>
</reference>
<evidence type="ECO:0000259" key="8">
    <source>
        <dbReference type="SMART" id="SM01185"/>
    </source>
</evidence>
<dbReference type="AlphaFoldDB" id="A0A382CX51"/>
<dbReference type="Gene3D" id="2.40.50.140">
    <property type="entry name" value="Nucleic acid-binding proteins"/>
    <property type="match status" value="2"/>
</dbReference>
<dbReference type="NCBIfam" id="TIGR00038">
    <property type="entry name" value="efp"/>
    <property type="match status" value="1"/>
</dbReference>
<dbReference type="InterPro" id="IPR014722">
    <property type="entry name" value="Rib_uL2_dom2"/>
</dbReference>
<dbReference type="Pfam" id="PF01132">
    <property type="entry name" value="EFP"/>
    <property type="match status" value="1"/>
</dbReference>
<dbReference type="PIRSF" id="PIRSF005901">
    <property type="entry name" value="EF-P"/>
    <property type="match status" value="1"/>
</dbReference>
<dbReference type="InterPro" id="IPR013852">
    <property type="entry name" value="Transl_elong_P/YeiP_CS"/>
</dbReference>
<keyword evidence="5" id="KW-0251">Elongation factor</keyword>
<dbReference type="SUPFAM" id="SSF50249">
    <property type="entry name" value="Nucleic acid-binding proteins"/>
    <property type="match status" value="2"/>
</dbReference>
<gene>
    <name evidence="9" type="ORF">METZ01_LOCUS183640</name>
</gene>
<evidence type="ECO:0000256" key="1">
    <source>
        <dbReference type="ARBA" id="ARBA00004496"/>
    </source>
</evidence>
<dbReference type="NCBIfam" id="NF001810">
    <property type="entry name" value="PRK00529.1"/>
    <property type="match status" value="1"/>
</dbReference>
<dbReference type="SMART" id="SM01185">
    <property type="entry name" value="EFP"/>
    <property type="match status" value="1"/>
</dbReference>
<evidence type="ECO:0000256" key="2">
    <source>
        <dbReference type="ARBA" id="ARBA00004815"/>
    </source>
</evidence>
<evidence type="ECO:0000256" key="5">
    <source>
        <dbReference type="ARBA" id="ARBA00022768"/>
    </source>
</evidence>
<accession>A0A382CX51</accession>
<dbReference type="InterPro" id="IPR008991">
    <property type="entry name" value="Translation_prot_SH3-like_sf"/>
</dbReference>
<dbReference type="InterPro" id="IPR013185">
    <property type="entry name" value="Transl_elong_KOW-like"/>
</dbReference>
<dbReference type="InterPro" id="IPR020599">
    <property type="entry name" value="Transl_elong_fac_P/YeiP"/>
</dbReference>
<evidence type="ECO:0000256" key="3">
    <source>
        <dbReference type="ARBA" id="ARBA00009479"/>
    </source>
</evidence>
<dbReference type="GO" id="GO:0043043">
    <property type="term" value="P:peptide biosynthetic process"/>
    <property type="evidence" value="ECO:0007669"/>
    <property type="project" value="InterPro"/>
</dbReference>
<dbReference type="CDD" id="cd05794">
    <property type="entry name" value="S1_EF-P_repeat_2"/>
    <property type="match status" value="1"/>
</dbReference>
<dbReference type="InterPro" id="IPR011768">
    <property type="entry name" value="Transl_elongation_fac_P"/>
</dbReference>
<evidence type="ECO:0008006" key="10">
    <source>
        <dbReference type="Google" id="ProtNLM"/>
    </source>
</evidence>
<dbReference type="Gene3D" id="2.30.30.30">
    <property type="match status" value="1"/>
</dbReference>
<protein>
    <recommendedName>
        <fullName evidence="10">Translation elongation factor P/YeiP central domain-containing protein</fullName>
    </recommendedName>
</protein>
<dbReference type="SMART" id="SM00841">
    <property type="entry name" value="Elong-fact-P_C"/>
    <property type="match status" value="1"/>
</dbReference>
<comment type="subcellular location">
    <subcellularLocation>
        <location evidence="1">Cytoplasm</location>
    </subcellularLocation>
</comment>
<dbReference type="EMBL" id="UINC01036587">
    <property type="protein sequence ID" value="SVB30786.1"/>
    <property type="molecule type" value="Genomic_DNA"/>
</dbReference>
<dbReference type="InterPro" id="IPR001059">
    <property type="entry name" value="Transl_elong_P/YeiP_cen"/>
</dbReference>
<dbReference type="InterPro" id="IPR015365">
    <property type="entry name" value="Elong-fact-P_C"/>
</dbReference>
<name>A0A382CX51_9ZZZZ</name>
<dbReference type="PANTHER" id="PTHR30053">
    <property type="entry name" value="ELONGATION FACTOR P"/>
    <property type="match status" value="1"/>
</dbReference>
<keyword evidence="4" id="KW-0963">Cytoplasm</keyword>
<dbReference type="Pfam" id="PF08207">
    <property type="entry name" value="EFP_N"/>
    <property type="match status" value="1"/>
</dbReference>
<evidence type="ECO:0000256" key="6">
    <source>
        <dbReference type="ARBA" id="ARBA00022917"/>
    </source>
</evidence>
<feature type="domain" description="Elongation factor P C-terminal" evidence="7">
    <location>
        <begin position="132"/>
        <end position="187"/>
    </location>
</feature>
<dbReference type="SUPFAM" id="SSF50104">
    <property type="entry name" value="Translation proteins SH3-like domain"/>
    <property type="match status" value="1"/>
</dbReference>
<dbReference type="Pfam" id="PF09285">
    <property type="entry name" value="Elong-fact-P_C"/>
    <property type="match status" value="1"/>
</dbReference>
<dbReference type="GO" id="GO:0003746">
    <property type="term" value="F:translation elongation factor activity"/>
    <property type="evidence" value="ECO:0007669"/>
    <property type="project" value="UniProtKB-KW"/>
</dbReference>
<organism evidence="9">
    <name type="scientific">marine metagenome</name>
    <dbReference type="NCBI Taxonomy" id="408172"/>
    <lineage>
        <taxon>unclassified sequences</taxon>
        <taxon>metagenomes</taxon>
        <taxon>ecological metagenomes</taxon>
    </lineage>
</organism>
<dbReference type="InterPro" id="IPR012340">
    <property type="entry name" value="NA-bd_OB-fold"/>
</dbReference>
<evidence type="ECO:0000259" key="7">
    <source>
        <dbReference type="SMART" id="SM00841"/>
    </source>
</evidence>
<dbReference type="GO" id="GO:0005829">
    <property type="term" value="C:cytosol"/>
    <property type="evidence" value="ECO:0007669"/>
    <property type="project" value="UniProtKB-ARBA"/>
</dbReference>
<dbReference type="CDD" id="cd04470">
    <property type="entry name" value="S1_EF-P_repeat_1"/>
    <property type="match status" value="1"/>
</dbReference>
<dbReference type="FunFam" id="2.40.50.140:FF:000004">
    <property type="entry name" value="Elongation factor P"/>
    <property type="match status" value="1"/>
</dbReference>
<evidence type="ECO:0000256" key="4">
    <source>
        <dbReference type="ARBA" id="ARBA00022490"/>
    </source>
</evidence>
<dbReference type="PANTHER" id="PTHR30053:SF12">
    <property type="entry name" value="ELONGATION FACTOR P (EF-P) FAMILY PROTEIN"/>
    <property type="match status" value="1"/>
</dbReference>
<dbReference type="UniPathway" id="UPA00345"/>
<comment type="pathway">
    <text evidence="2">Protein biosynthesis; polypeptide chain elongation.</text>
</comment>
<dbReference type="FunFam" id="2.30.30.30:FF:000003">
    <property type="entry name" value="Elongation factor P"/>
    <property type="match status" value="1"/>
</dbReference>
<keyword evidence="6" id="KW-0648">Protein biosynthesis</keyword>